<dbReference type="Gene3D" id="3.30.70.120">
    <property type="match status" value="1"/>
</dbReference>
<dbReference type="InterPro" id="IPR004323">
    <property type="entry name" value="Ion_tolerance_CutA"/>
</dbReference>
<organism evidence="2 3">
    <name type="scientific">Croceicoccus naphthovorans</name>
    <dbReference type="NCBI Taxonomy" id="1348774"/>
    <lineage>
        <taxon>Bacteria</taxon>
        <taxon>Pseudomonadati</taxon>
        <taxon>Pseudomonadota</taxon>
        <taxon>Alphaproteobacteria</taxon>
        <taxon>Sphingomonadales</taxon>
        <taxon>Erythrobacteraceae</taxon>
        <taxon>Croceicoccus</taxon>
    </lineage>
</organism>
<evidence type="ECO:0000313" key="2">
    <source>
        <dbReference type="EMBL" id="AKM11927.1"/>
    </source>
</evidence>
<dbReference type="Pfam" id="PF03091">
    <property type="entry name" value="CutA1"/>
    <property type="match status" value="1"/>
</dbReference>
<sequence>MEVSAAALIWAPFEDENSAAKVADALLDEGLIVCCNMIPIKSRYVWKGERGQGDEVGALFKTRADLLHKAVARLEELHPYETPAITGWTCQAAGGETLAWLAGIGPASD</sequence>
<evidence type="ECO:0000256" key="1">
    <source>
        <dbReference type="ARBA" id="ARBA00010169"/>
    </source>
</evidence>
<dbReference type="KEGG" id="cna:AB433_16130"/>
<keyword evidence="3" id="KW-1185">Reference proteome</keyword>
<protein>
    <submittedName>
        <fullName evidence="2">Divalent cation transporter</fullName>
    </submittedName>
</protein>
<dbReference type="GO" id="GO:0005507">
    <property type="term" value="F:copper ion binding"/>
    <property type="evidence" value="ECO:0007669"/>
    <property type="project" value="TreeGrafter"/>
</dbReference>
<proteinExistence type="inferred from homology"/>
<dbReference type="SUPFAM" id="SSF54913">
    <property type="entry name" value="GlnB-like"/>
    <property type="match status" value="1"/>
</dbReference>
<dbReference type="STRING" id="1348774.AB433_16130"/>
<gene>
    <name evidence="2" type="ORF">AB433_16130</name>
</gene>
<dbReference type="InterPro" id="IPR011322">
    <property type="entry name" value="N-reg_PII-like_a/b"/>
</dbReference>
<reference evidence="2 3" key="1">
    <citation type="submission" date="2015-06" db="EMBL/GenBank/DDBJ databases">
        <authorList>
            <person name="Zeng Y."/>
            <person name="Huang Y."/>
        </authorList>
    </citation>
    <scope>NUCLEOTIDE SEQUENCE [LARGE SCALE GENOMIC DNA]</scope>
    <source>
        <strain evidence="2 3">PQ-2</strain>
    </source>
</reference>
<name>A0A0G3XL04_9SPHN</name>
<dbReference type="OrthoDB" id="37622at2"/>
<dbReference type="Proteomes" id="UP000035287">
    <property type="component" value="Chromosome"/>
</dbReference>
<dbReference type="PATRIC" id="fig|1348774.3.peg.3388"/>
<dbReference type="InterPro" id="IPR015867">
    <property type="entry name" value="N-reg_PII/ATP_PRibTrfase_C"/>
</dbReference>
<dbReference type="EMBL" id="CP011770">
    <property type="protein sequence ID" value="AKM11927.1"/>
    <property type="molecule type" value="Genomic_DNA"/>
</dbReference>
<dbReference type="AlphaFoldDB" id="A0A0G3XL04"/>
<dbReference type="PANTHER" id="PTHR23419">
    <property type="entry name" value="DIVALENT CATION TOLERANCE CUTA-RELATED"/>
    <property type="match status" value="1"/>
</dbReference>
<dbReference type="GO" id="GO:0010038">
    <property type="term" value="P:response to metal ion"/>
    <property type="evidence" value="ECO:0007669"/>
    <property type="project" value="InterPro"/>
</dbReference>
<dbReference type="PANTHER" id="PTHR23419:SF8">
    <property type="entry name" value="FI09726P"/>
    <property type="match status" value="1"/>
</dbReference>
<comment type="similarity">
    <text evidence="1">Belongs to the CutA family.</text>
</comment>
<accession>A0A0G3XL04</accession>
<evidence type="ECO:0000313" key="3">
    <source>
        <dbReference type="Proteomes" id="UP000035287"/>
    </source>
</evidence>